<dbReference type="OrthoDB" id="3502863at2759"/>
<evidence type="ECO:0000313" key="2">
    <source>
        <dbReference type="EMBL" id="KXJ87590.1"/>
    </source>
</evidence>
<reference evidence="3" key="1">
    <citation type="submission" date="2016-02" db="EMBL/GenBank/DDBJ databases">
        <title>Draft genome sequence of Microdochium bolleyi, a fungal endophyte of beachgrass.</title>
        <authorList>
            <consortium name="DOE Joint Genome Institute"/>
            <person name="David A.S."/>
            <person name="May G."/>
            <person name="Haridas S."/>
            <person name="Lim J."/>
            <person name="Wang M."/>
            <person name="Labutti K."/>
            <person name="Lipzen A."/>
            <person name="Barry K."/>
            <person name="Grigoriev I.V."/>
        </authorList>
    </citation>
    <scope>NUCLEOTIDE SEQUENCE [LARGE SCALE GENOMIC DNA]</scope>
    <source>
        <strain evidence="3">J235TASD1</strain>
    </source>
</reference>
<gene>
    <name evidence="2" type="ORF">Micbo1qcDRAFT_208207</name>
</gene>
<proteinExistence type="predicted"/>
<feature type="compositionally biased region" description="Low complexity" evidence="1">
    <location>
        <begin position="1"/>
        <end position="19"/>
    </location>
</feature>
<sequence>MSPSHADAASAIAQPAPVAHPTVHHQPLVSQPMNAQQPHPESQQHELSLRGGQEGRGMCPGRFCFIIPCPIPCNFCVFPCPC</sequence>
<keyword evidence="3" id="KW-1185">Reference proteome</keyword>
<dbReference type="EMBL" id="KQ964262">
    <property type="protein sequence ID" value="KXJ87590.1"/>
    <property type="molecule type" value="Genomic_DNA"/>
</dbReference>
<protein>
    <submittedName>
        <fullName evidence="2">Uncharacterized protein</fullName>
    </submittedName>
</protein>
<feature type="region of interest" description="Disordered" evidence="1">
    <location>
        <begin position="1"/>
        <end position="52"/>
    </location>
</feature>
<dbReference type="InParanoid" id="A0A136IRL7"/>
<evidence type="ECO:0000256" key="1">
    <source>
        <dbReference type="SAM" id="MobiDB-lite"/>
    </source>
</evidence>
<name>A0A136IRL7_9PEZI</name>
<feature type="compositionally biased region" description="Polar residues" evidence="1">
    <location>
        <begin position="28"/>
        <end position="41"/>
    </location>
</feature>
<organism evidence="2 3">
    <name type="scientific">Microdochium bolleyi</name>
    <dbReference type="NCBI Taxonomy" id="196109"/>
    <lineage>
        <taxon>Eukaryota</taxon>
        <taxon>Fungi</taxon>
        <taxon>Dikarya</taxon>
        <taxon>Ascomycota</taxon>
        <taxon>Pezizomycotina</taxon>
        <taxon>Sordariomycetes</taxon>
        <taxon>Xylariomycetidae</taxon>
        <taxon>Xylariales</taxon>
        <taxon>Microdochiaceae</taxon>
        <taxon>Microdochium</taxon>
    </lineage>
</organism>
<evidence type="ECO:0000313" key="3">
    <source>
        <dbReference type="Proteomes" id="UP000070501"/>
    </source>
</evidence>
<accession>A0A136IRL7</accession>
<dbReference type="Proteomes" id="UP000070501">
    <property type="component" value="Unassembled WGS sequence"/>
</dbReference>
<dbReference type="AlphaFoldDB" id="A0A136IRL7"/>